<dbReference type="RefSeq" id="WP_097644785.1">
    <property type="nucleotide sequence ID" value="NZ_NQWI01000071.1"/>
</dbReference>
<evidence type="ECO:0000256" key="2">
    <source>
        <dbReference type="ARBA" id="ARBA00022741"/>
    </source>
</evidence>
<reference evidence="8" key="1">
    <citation type="submission" date="2017-08" db="EMBL/GenBank/DDBJ databases">
        <authorList>
            <person name="Grouzdev D.S."/>
            <person name="Gaisin V.A."/>
            <person name="Rysina M.S."/>
            <person name="Gorlenko V.M."/>
        </authorList>
    </citation>
    <scope>NUCLEOTIDE SEQUENCE [LARGE SCALE GENOMIC DNA]</scope>
    <source>
        <strain evidence="8">Kir15-3F</strain>
    </source>
</reference>
<gene>
    <name evidence="7" type="ORF">CJ255_14315</name>
</gene>
<evidence type="ECO:0000313" key="8">
    <source>
        <dbReference type="Proteomes" id="UP000220527"/>
    </source>
</evidence>
<dbReference type="SMART" id="SM00382">
    <property type="entry name" value="AAA"/>
    <property type="match status" value="1"/>
</dbReference>
<evidence type="ECO:0000256" key="3">
    <source>
        <dbReference type="ARBA" id="ARBA00022840"/>
    </source>
</evidence>
<dbReference type="SUPFAM" id="SSF52540">
    <property type="entry name" value="P-loop containing nucleoside triphosphate hydrolases"/>
    <property type="match status" value="1"/>
</dbReference>
<dbReference type="PANTHER" id="PTHR35023:SF1">
    <property type="entry name" value="MG-PROTOPORPHYRIN IX CHELATASE"/>
    <property type="match status" value="1"/>
</dbReference>
<dbReference type="InterPro" id="IPR041628">
    <property type="entry name" value="ChlI/MoxR_AAA_lid"/>
</dbReference>
<proteinExistence type="inferred from homology"/>
<comment type="similarity">
    <text evidence="1">Belongs to the Mg-chelatase subunits D/I family.</text>
</comment>
<feature type="domain" description="AAA+ ATPase" evidence="6">
    <location>
        <begin position="31"/>
        <end position="190"/>
    </location>
</feature>
<evidence type="ECO:0000259" key="6">
    <source>
        <dbReference type="SMART" id="SM00382"/>
    </source>
</evidence>
<keyword evidence="2" id="KW-0547">Nucleotide-binding</keyword>
<dbReference type="EMBL" id="NQWI01000071">
    <property type="protein sequence ID" value="PDW02365.1"/>
    <property type="molecule type" value="Genomic_DNA"/>
</dbReference>
<name>A0A2A6RHK5_9CHLR</name>
<comment type="caution">
    <text evidence="7">The sequence shown here is derived from an EMBL/GenBank/DDBJ whole genome shotgun (WGS) entry which is preliminary data.</text>
</comment>
<protein>
    <recommendedName>
        <fullName evidence="4">Mg-protoporphyrin IX chelatase</fullName>
    </recommendedName>
</protein>
<evidence type="ECO:0000256" key="1">
    <source>
        <dbReference type="ARBA" id="ARBA00005799"/>
    </source>
</evidence>
<dbReference type="AlphaFoldDB" id="A0A2A6RHK5"/>
<dbReference type="CDD" id="cd00009">
    <property type="entry name" value="AAA"/>
    <property type="match status" value="1"/>
</dbReference>
<dbReference type="InterPro" id="IPR052989">
    <property type="entry name" value="Mg-chelatase_DI-like"/>
</dbReference>
<dbReference type="GO" id="GO:0005524">
    <property type="term" value="F:ATP binding"/>
    <property type="evidence" value="ECO:0007669"/>
    <property type="project" value="UniProtKB-KW"/>
</dbReference>
<dbReference type="PANTHER" id="PTHR35023">
    <property type="entry name" value="CHELATASE-RELATED"/>
    <property type="match status" value="1"/>
</dbReference>
<organism evidence="7 8">
    <name type="scientific">Candidatus Viridilinea mediisalina</name>
    <dbReference type="NCBI Taxonomy" id="2024553"/>
    <lineage>
        <taxon>Bacteria</taxon>
        <taxon>Bacillati</taxon>
        <taxon>Chloroflexota</taxon>
        <taxon>Chloroflexia</taxon>
        <taxon>Chloroflexales</taxon>
        <taxon>Chloroflexineae</taxon>
        <taxon>Oscillochloridaceae</taxon>
        <taxon>Candidatus Viridilinea</taxon>
    </lineage>
</organism>
<keyword evidence="8" id="KW-1185">Reference proteome</keyword>
<evidence type="ECO:0000313" key="7">
    <source>
        <dbReference type="EMBL" id="PDW02365.1"/>
    </source>
</evidence>
<evidence type="ECO:0000256" key="5">
    <source>
        <dbReference type="SAM" id="MobiDB-lite"/>
    </source>
</evidence>
<keyword evidence="3" id="KW-0067">ATP-binding</keyword>
<feature type="region of interest" description="Disordered" evidence="5">
    <location>
        <begin position="323"/>
        <end position="344"/>
    </location>
</feature>
<dbReference type="Gene3D" id="1.10.8.80">
    <property type="entry name" value="Magnesium chelatase subunit I, C-Terminal domain"/>
    <property type="match status" value="1"/>
</dbReference>
<accession>A0A2A6RHK5</accession>
<dbReference type="InterPro" id="IPR000523">
    <property type="entry name" value="Mg_chelatse_chII-like_cat_dom"/>
</dbReference>
<dbReference type="OrthoDB" id="9775079at2"/>
<dbReference type="InterPro" id="IPR003593">
    <property type="entry name" value="AAA+_ATPase"/>
</dbReference>
<dbReference type="Pfam" id="PF17863">
    <property type="entry name" value="AAA_lid_2"/>
    <property type="match status" value="1"/>
</dbReference>
<dbReference type="Pfam" id="PF01078">
    <property type="entry name" value="Mg_chelatase"/>
    <property type="match status" value="1"/>
</dbReference>
<evidence type="ECO:0000256" key="4">
    <source>
        <dbReference type="ARBA" id="ARBA00030759"/>
    </source>
</evidence>
<sequence>MNDLHQPYPLLALVGQTELKMALLLGLINPNVGGMLLSGPYGVGKTTAVRALLDLMPVVERTPSEEGGQSQHERMRLVELPLNARLEDVVGGVNERIALEQGRIQLEPGVLALADGNLLYVDEVNLLDAAVVDAILDAAAQGRTFVRRGPMTRLFASRFILVGSMNPEEGELRPQIMDRFGLRVWVAPLDDPRQRLEVYRRSQAFRSDPGAFRVAYANQTSALAEELASARAILPHVSVPPAIEEQALKLVQTLNIPSHRAEIALLEGARARAAADFRNSVNSEDLRRVAPLALRQRHSPHIAQHSQRIAAEQTAITTALDQIISPPPKPRRRRNTIGQLEELE</sequence>
<dbReference type="InterPro" id="IPR027417">
    <property type="entry name" value="P-loop_NTPase"/>
</dbReference>
<dbReference type="Proteomes" id="UP000220527">
    <property type="component" value="Unassembled WGS sequence"/>
</dbReference>
<dbReference type="Gene3D" id="3.40.50.300">
    <property type="entry name" value="P-loop containing nucleotide triphosphate hydrolases"/>
    <property type="match status" value="1"/>
</dbReference>